<dbReference type="EMBL" id="JAPFFK010000019">
    <property type="protein sequence ID" value="KAJ6685434.1"/>
    <property type="molecule type" value="Genomic_DNA"/>
</dbReference>
<gene>
    <name evidence="2" type="ORF">OIU79_015472</name>
</gene>
<name>A0A9Q0PCD0_SALPP</name>
<sequence length="108" mass="11746">MQDPSSAHKGACSVTKEDMQNGDNFPQTASISLQNAEISAPACSHAPGFLVYCNAKLWSGSAKRLAYDDGRPSNDHQKDAERTVSISGKSHARDYHIFDVVELCFCLV</sequence>
<proteinExistence type="predicted"/>
<evidence type="ECO:0000256" key="1">
    <source>
        <dbReference type="SAM" id="MobiDB-lite"/>
    </source>
</evidence>
<feature type="region of interest" description="Disordered" evidence="1">
    <location>
        <begin position="1"/>
        <end position="27"/>
    </location>
</feature>
<reference evidence="2" key="1">
    <citation type="submission" date="2022-11" db="EMBL/GenBank/DDBJ databases">
        <authorList>
            <person name="Hyden B.L."/>
            <person name="Feng K."/>
            <person name="Yates T."/>
            <person name="Jawdy S."/>
            <person name="Smart L.B."/>
            <person name="Muchero W."/>
        </authorList>
    </citation>
    <scope>NUCLEOTIDE SEQUENCE</scope>
    <source>
        <tissue evidence="2">Shoot tip</tissue>
    </source>
</reference>
<reference evidence="2" key="2">
    <citation type="journal article" date="2023" name="Int. J. Mol. Sci.">
        <title>De Novo Assembly and Annotation of 11 Diverse Shrub Willow (Salix) Genomes Reveals Novel Gene Organization in Sex-Linked Regions.</title>
        <authorList>
            <person name="Hyden B."/>
            <person name="Feng K."/>
            <person name="Yates T.B."/>
            <person name="Jawdy S."/>
            <person name="Cereghino C."/>
            <person name="Smart L.B."/>
            <person name="Muchero W."/>
        </authorList>
    </citation>
    <scope>NUCLEOTIDE SEQUENCE</scope>
    <source>
        <tissue evidence="2">Shoot tip</tissue>
    </source>
</reference>
<dbReference type="AlphaFoldDB" id="A0A9Q0PCD0"/>
<dbReference type="Proteomes" id="UP001151532">
    <property type="component" value="Chromosome 2"/>
</dbReference>
<organism evidence="2 3">
    <name type="scientific">Salix purpurea</name>
    <name type="common">Purple osier willow</name>
    <dbReference type="NCBI Taxonomy" id="77065"/>
    <lineage>
        <taxon>Eukaryota</taxon>
        <taxon>Viridiplantae</taxon>
        <taxon>Streptophyta</taxon>
        <taxon>Embryophyta</taxon>
        <taxon>Tracheophyta</taxon>
        <taxon>Spermatophyta</taxon>
        <taxon>Magnoliopsida</taxon>
        <taxon>eudicotyledons</taxon>
        <taxon>Gunneridae</taxon>
        <taxon>Pentapetalae</taxon>
        <taxon>rosids</taxon>
        <taxon>fabids</taxon>
        <taxon>Malpighiales</taxon>
        <taxon>Salicaceae</taxon>
        <taxon>Saliceae</taxon>
        <taxon>Salix</taxon>
    </lineage>
</organism>
<comment type="caution">
    <text evidence="2">The sequence shown here is derived from an EMBL/GenBank/DDBJ whole genome shotgun (WGS) entry which is preliminary data.</text>
</comment>
<evidence type="ECO:0000313" key="3">
    <source>
        <dbReference type="Proteomes" id="UP001151532"/>
    </source>
</evidence>
<accession>A0A9Q0PCD0</accession>
<evidence type="ECO:0000313" key="2">
    <source>
        <dbReference type="EMBL" id="KAJ6685434.1"/>
    </source>
</evidence>
<keyword evidence="3" id="KW-1185">Reference proteome</keyword>
<protein>
    <submittedName>
        <fullName evidence="2">Uncharacterized protein</fullName>
    </submittedName>
</protein>